<sequence length="497" mass="57917">MKTINLKNLVDSYKSLSIETLSSYLGFYGIELAEKGKNCGLSENELNCMTSFIELFKTTHDSISLLDNFFVGYIIPQIGKEFDLLRFNKTNVVNIELKSKASEEKILKQLKRNRYYLQFLDREVSLFTYVQETEKLYMLDKEHLTPVSFDNLYKELIKDCDEFDDINKLFNPSNYLISPFNSTKKFMEEEYFLTEHQEEIKTNVMKVVETSTTEFMALTGAAGTGKTLLTYDIAKELRNKGKRVLIVHCAQLNSGQSMLQENYGWDICMAKMIGYKVLTEYDIIIVDEAQRIYQTQFNDIKVNVEGKKMKCIFSFDEKQYLHNNEKSRNMAGQISAILTQPIYKLTDKIRTNKEIASFIKPLFDYNEKLSNLKYANIDLCYCSQEQEVILLSKHLQEKGWKIPKYTPGTISTFCYEGYGTAEEESAHEVIGQEFDKVVAIIDNNFGYDEGGKLIANNRYYSQRQMLYQILTRTRQRLYVIILSNEPMLKRCLEILKR</sequence>
<protein>
    <submittedName>
        <fullName evidence="2">ATP-binding protein</fullName>
    </submittedName>
</protein>
<feature type="domain" description="Schlafen group 3-like DNA/RNA helicase" evidence="1">
    <location>
        <begin position="218"/>
        <end position="368"/>
    </location>
</feature>
<evidence type="ECO:0000313" key="3">
    <source>
        <dbReference type="Proteomes" id="UP000236634"/>
    </source>
</evidence>
<dbReference type="EMBL" id="NBAX01000002">
    <property type="protein sequence ID" value="PNP95844.1"/>
    <property type="molecule type" value="Genomic_DNA"/>
</dbReference>
<dbReference type="Pfam" id="PF09848">
    <property type="entry name" value="SLFN-g3_helicase"/>
    <property type="match status" value="1"/>
</dbReference>
<keyword evidence="2" id="KW-0547">Nucleotide-binding</keyword>
<accession>A0A2K0XMV5</accession>
<keyword evidence="2" id="KW-0067">ATP-binding</keyword>
<dbReference type="RefSeq" id="WP_103002591.1">
    <property type="nucleotide sequence ID" value="NZ_NBAX01000002.1"/>
</dbReference>
<evidence type="ECO:0000313" key="2">
    <source>
        <dbReference type="EMBL" id="PNP95844.1"/>
    </source>
</evidence>
<dbReference type="Proteomes" id="UP000236634">
    <property type="component" value="Unassembled WGS sequence"/>
</dbReference>
<comment type="caution">
    <text evidence="2">The sequence shown here is derived from an EMBL/GenBank/DDBJ whole genome shotgun (WGS) entry which is preliminary data.</text>
</comment>
<proteinExistence type="predicted"/>
<organism evidence="2 3">
    <name type="scientific">Hoylesella timonensis</name>
    <dbReference type="NCBI Taxonomy" id="386414"/>
    <lineage>
        <taxon>Bacteria</taxon>
        <taxon>Pseudomonadati</taxon>
        <taxon>Bacteroidota</taxon>
        <taxon>Bacteroidia</taxon>
        <taxon>Bacteroidales</taxon>
        <taxon>Prevotellaceae</taxon>
        <taxon>Hoylesella</taxon>
    </lineage>
</organism>
<reference evidence="2 3" key="1">
    <citation type="submission" date="2017-03" db="EMBL/GenBank/DDBJ databases">
        <authorList>
            <person name="Afonso C.L."/>
            <person name="Miller P.J."/>
            <person name="Scott M.A."/>
            <person name="Spackman E."/>
            <person name="Goraichik I."/>
            <person name="Dimitrov K.M."/>
            <person name="Suarez D.L."/>
            <person name="Swayne D.E."/>
        </authorList>
    </citation>
    <scope>NUCLEOTIDE SEQUENCE [LARGE SCALE GENOMIC DNA]</scope>
    <source>
        <strain evidence="2 3">DNF00076</strain>
    </source>
</reference>
<dbReference type="GO" id="GO:0005524">
    <property type="term" value="F:ATP binding"/>
    <property type="evidence" value="ECO:0007669"/>
    <property type="project" value="UniProtKB-KW"/>
</dbReference>
<gene>
    <name evidence="2" type="ORF">BFS16_01885</name>
</gene>
<dbReference type="AlphaFoldDB" id="A0A2K0XMV5"/>
<evidence type="ECO:0000259" key="1">
    <source>
        <dbReference type="Pfam" id="PF09848"/>
    </source>
</evidence>
<dbReference type="InterPro" id="IPR018647">
    <property type="entry name" value="SLFN_3-like_DNA/RNA_helicase"/>
</dbReference>
<dbReference type="CDD" id="cd00009">
    <property type="entry name" value="AAA"/>
    <property type="match status" value="1"/>
</dbReference>
<dbReference type="Gene3D" id="3.40.50.300">
    <property type="entry name" value="P-loop containing nucleotide triphosphate hydrolases"/>
    <property type="match status" value="1"/>
</dbReference>
<name>A0A2K0XMV5_9BACT</name>
<dbReference type="SUPFAM" id="SSF52540">
    <property type="entry name" value="P-loop containing nucleoside triphosphate hydrolases"/>
    <property type="match status" value="1"/>
</dbReference>
<dbReference type="InterPro" id="IPR027417">
    <property type="entry name" value="P-loop_NTPase"/>
</dbReference>